<feature type="transmembrane region" description="Helical" evidence="1">
    <location>
        <begin position="21"/>
        <end position="40"/>
    </location>
</feature>
<gene>
    <name evidence="2" type="ORF">ENO77_00500</name>
</gene>
<name>A0A7C2ZBM5_9CREN</name>
<feature type="transmembrane region" description="Helical" evidence="1">
    <location>
        <begin position="218"/>
        <end position="235"/>
    </location>
</feature>
<proteinExistence type="predicted"/>
<feature type="transmembrane region" description="Helical" evidence="1">
    <location>
        <begin position="46"/>
        <end position="63"/>
    </location>
</feature>
<comment type="caution">
    <text evidence="2">The sequence shown here is derived from an EMBL/GenBank/DDBJ whole genome shotgun (WGS) entry which is preliminary data.</text>
</comment>
<keyword evidence="1" id="KW-1133">Transmembrane helix</keyword>
<organism evidence="2">
    <name type="scientific">Ignisphaera aggregans</name>
    <dbReference type="NCBI Taxonomy" id="334771"/>
    <lineage>
        <taxon>Archaea</taxon>
        <taxon>Thermoproteota</taxon>
        <taxon>Thermoprotei</taxon>
        <taxon>Desulfurococcales</taxon>
        <taxon>Desulfurococcaceae</taxon>
        <taxon>Ignisphaera</taxon>
    </lineage>
</organism>
<feature type="transmembrane region" description="Helical" evidence="1">
    <location>
        <begin position="75"/>
        <end position="94"/>
    </location>
</feature>
<evidence type="ECO:0000256" key="1">
    <source>
        <dbReference type="SAM" id="Phobius"/>
    </source>
</evidence>
<evidence type="ECO:0008006" key="3">
    <source>
        <dbReference type="Google" id="ProtNLM"/>
    </source>
</evidence>
<accession>A0A7C2ZBM5</accession>
<feature type="transmembrane region" description="Helical" evidence="1">
    <location>
        <begin position="141"/>
        <end position="159"/>
    </location>
</feature>
<dbReference type="EMBL" id="DSGT01000002">
    <property type="protein sequence ID" value="HEW52656.1"/>
    <property type="molecule type" value="Genomic_DNA"/>
</dbReference>
<keyword evidence="1" id="KW-0812">Transmembrane</keyword>
<feature type="transmembrane region" description="Helical" evidence="1">
    <location>
        <begin position="100"/>
        <end position="121"/>
    </location>
</feature>
<dbReference type="AlphaFoldDB" id="A0A7C2ZBM5"/>
<keyword evidence="1" id="KW-0472">Membrane</keyword>
<reference evidence="2" key="1">
    <citation type="journal article" date="2020" name="mSystems">
        <title>Genome- and Community-Level Interaction Insights into Carbon Utilization and Element Cycling Functions of Hydrothermarchaeota in Hydrothermal Sediment.</title>
        <authorList>
            <person name="Zhou Z."/>
            <person name="Liu Y."/>
            <person name="Xu W."/>
            <person name="Pan J."/>
            <person name="Luo Z.H."/>
            <person name="Li M."/>
        </authorList>
    </citation>
    <scope>NUCLEOTIDE SEQUENCE [LARGE SCALE GENOMIC DNA]</scope>
    <source>
        <strain evidence="2">SpSt-16</strain>
    </source>
</reference>
<evidence type="ECO:0000313" key="2">
    <source>
        <dbReference type="EMBL" id="HEW52656.1"/>
    </source>
</evidence>
<sequence>MSVAKAFSSIFICSRRSSLSLHARIALPTMLAILSMVSMVFPERGIIFVIYGYTVTIMALHRVKSLGKAIRGLMLPLLFIIIGLLMHMLSRFLGYPSPSIYSLVLSSLKISLMFLSMTLFFQWVCIRELRYILARIKLERISALLTLSLAIIPIIFNMYSESYTAAMLKFGKRKVYKAVKPLVIQTAILSRDVSQALYLYGFPSSYNIEVKTPTAKEIALIGMAASGGLATLLLFP</sequence>
<protein>
    <recommendedName>
        <fullName evidence="3">Energy-coupling factor transporter transmembrane protein EcfT</fullName>
    </recommendedName>
</protein>